<dbReference type="SUPFAM" id="SSF53697">
    <property type="entry name" value="SIS domain"/>
    <property type="match status" value="1"/>
</dbReference>
<dbReference type="Gene3D" id="3.40.50.10490">
    <property type="entry name" value="Glucose-6-phosphate isomerase like protein, domain 1"/>
    <property type="match status" value="2"/>
</dbReference>
<dbReference type="PRINTS" id="PR00662">
    <property type="entry name" value="G6PISOMERASE"/>
</dbReference>
<dbReference type="GO" id="GO:0006094">
    <property type="term" value="P:gluconeogenesis"/>
    <property type="evidence" value="ECO:0007669"/>
    <property type="project" value="UniProtKB-KW"/>
</dbReference>
<comment type="pathway">
    <text evidence="1 7">Carbohydrate degradation; glycolysis; D-glyceraldehyde 3-phosphate and glycerone phosphate from D-glucose: step 2/4.</text>
</comment>
<dbReference type="PROSITE" id="PS00765">
    <property type="entry name" value="P_GLUCOSE_ISOMERASE_1"/>
    <property type="match status" value="1"/>
</dbReference>
<evidence type="ECO:0000256" key="4">
    <source>
        <dbReference type="ARBA" id="ARBA00023152"/>
    </source>
</evidence>
<organism evidence="8 9">
    <name type="scientific">Candidatus Kaiserbacteria bacterium RIFCSPLOWO2_12_FULL_45_26</name>
    <dbReference type="NCBI Taxonomy" id="1798525"/>
    <lineage>
        <taxon>Bacteria</taxon>
        <taxon>Candidatus Kaiseribacteriota</taxon>
    </lineage>
</organism>
<dbReference type="GO" id="GO:0005829">
    <property type="term" value="C:cytosol"/>
    <property type="evidence" value="ECO:0007669"/>
    <property type="project" value="TreeGrafter"/>
</dbReference>
<dbReference type="CDD" id="cd05015">
    <property type="entry name" value="SIS_PGI_1"/>
    <property type="match status" value="1"/>
</dbReference>
<evidence type="ECO:0000313" key="9">
    <source>
        <dbReference type="Proteomes" id="UP000177325"/>
    </source>
</evidence>
<evidence type="ECO:0000256" key="5">
    <source>
        <dbReference type="ARBA" id="ARBA00023235"/>
    </source>
</evidence>
<dbReference type="GO" id="GO:0004347">
    <property type="term" value="F:glucose-6-phosphate isomerase activity"/>
    <property type="evidence" value="ECO:0007669"/>
    <property type="project" value="UniProtKB-EC"/>
</dbReference>
<dbReference type="PROSITE" id="PS51463">
    <property type="entry name" value="P_GLUCOSE_ISOMERASE_3"/>
    <property type="match status" value="1"/>
</dbReference>
<gene>
    <name evidence="8" type="ORF">A3G90_03695</name>
</gene>
<sequence length="418" mass="45660">MFISYFDDKRVTENAINGNIKKLAAYRAEIAASATAGTTTVPEYSLYHCKEFALHEELAALKKQFKGVTHVVLVGIGGSSLGLEAIHSVLDTGAVKLSVLDTVSAARIDAVIKSVVAEKKVSRIAVCVISKSGGTTETIANAAVLLDALKEVYGAAIYGQTIFIGNPGTELLKYGKKQGAHIFTMPEVIGGRYSVATMVGLVPLTLLGHDVDEFIEGYLDAGEERFESLVAESAARIAVYHKLKYHHYNFFAFEPRLEQVGKWYRQLFAESLGKEVDLAGKTLIHAMVPTVSTPVELHSTGQLYMSGVPDTVTDFVTFDDEIIDVKIARGNKMAAALNGYTMQEVATALYGGVVGAYQEKQLPYRATIFEESLPYSLGLFMAMRLREVMYVAKILNVDAFNQPNVELYKTKTKEILSL</sequence>
<keyword evidence="5 7" id="KW-0413">Isomerase</keyword>
<dbReference type="InterPro" id="IPR001672">
    <property type="entry name" value="G6P_Isomerase"/>
</dbReference>
<dbReference type="InterPro" id="IPR018189">
    <property type="entry name" value="Phosphoglucose_isomerase_CS"/>
</dbReference>
<dbReference type="GO" id="GO:0097367">
    <property type="term" value="F:carbohydrate derivative binding"/>
    <property type="evidence" value="ECO:0007669"/>
    <property type="project" value="InterPro"/>
</dbReference>
<evidence type="ECO:0000256" key="3">
    <source>
        <dbReference type="ARBA" id="ARBA00022432"/>
    </source>
</evidence>
<dbReference type="Pfam" id="PF00342">
    <property type="entry name" value="PGI"/>
    <property type="match status" value="1"/>
</dbReference>
<protein>
    <recommendedName>
        <fullName evidence="7">Glucose-6-phosphate isomerase</fullName>
        <ecNumber evidence="7">5.3.1.9</ecNumber>
    </recommendedName>
</protein>
<dbReference type="GO" id="GO:0006096">
    <property type="term" value="P:glycolytic process"/>
    <property type="evidence" value="ECO:0007669"/>
    <property type="project" value="UniProtKB-UniPathway"/>
</dbReference>
<dbReference type="Proteomes" id="UP000177325">
    <property type="component" value="Unassembled WGS sequence"/>
</dbReference>
<name>A0A1F6FH11_9BACT</name>
<evidence type="ECO:0000256" key="2">
    <source>
        <dbReference type="ARBA" id="ARBA00006604"/>
    </source>
</evidence>
<reference evidence="8 9" key="1">
    <citation type="journal article" date="2016" name="Nat. Commun.">
        <title>Thousands of microbial genomes shed light on interconnected biogeochemical processes in an aquifer system.</title>
        <authorList>
            <person name="Anantharaman K."/>
            <person name="Brown C.T."/>
            <person name="Hug L.A."/>
            <person name="Sharon I."/>
            <person name="Castelle C.J."/>
            <person name="Probst A.J."/>
            <person name="Thomas B.C."/>
            <person name="Singh A."/>
            <person name="Wilkins M.J."/>
            <person name="Karaoz U."/>
            <person name="Brodie E.L."/>
            <person name="Williams K.H."/>
            <person name="Hubbard S.S."/>
            <person name="Banfield J.F."/>
        </authorList>
    </citation>
    <scope>NUCLEOTIDE SEQUENCE [LARGE SCALE GENOMIC DNA]</scope>
</reference>
<dbReference type="PANTHER" id="PTHR11469">
    <property type="entry name" value="GLUCOSE-6-PHOSPHATE ISOMERASE"/>
    <property type="match status" value="1"/>
</dbReference>
<comment type="similarity">
    <text evidence="2 7">Belongs to the GPI family.</text>
</comment>
<dbReference type="InterPro" id="IPR046348">
    <property type="entry name" value="SIS_dom_sf"/>
</dbReference>
<dbReference type="AlphaFoldDB" id="A0A1F6FH11"/>
<evidence type="ECO:0000256" key="1">
    <source>
        <dbReference type="ARBA" id="ARBA00004926"/>
    </source>
</evidence>
<dbReference type="UniPathway" id="UPA00109">
    <property type="reaction ID" value="UER00181"/>
</dbReference>
<proteinExistence type="inferred from homology"/>
<dbReference type="EC" id="5.3.1.9" evidence="7"/>
<evidence type="ECO:0000313" key="8">
    <source>
        <dbReference type="EMBL" id="OGG85136.1"/>
    </source>
</evidence>
<accession>A0A1F6FH11</accession>
<dbReference type="EMBL" id="MFMM01000001">
    <property type="protein sequence ID" value="OGG85136.1"/>
    <property type="molecule type" value="Genomic_DNA"/>
</dbReference>
<evidence type="ECO:0000256" key="7">
    <source>
        <dbReference type="RuleBase" id="RU000612"/>
    </source>
</evidence>
<evidence type="ECO:0000256" key="6">
    <source>
        <dbReference type="ARBA" id="ARBA00029321"/>
    </source>
</evidence>
<comment type="catalytic activity">
    <reaction evidence="6 7">
        <text>alpha-D-glucose 6-phosphate = beta-D-fructose 6-phosphate</text>
        <dbReference type="Rhea" id="RHEA:11816"/>
        <dbReference type="ChEBI" id="CHEBI:57634"/>
        <dbReference type="ChEBI" id="CHEBI:58225"/>
        <dbReference type="EC" id="5.3.1.9"/>
    </reaction>
</comment>
<dbReference type="InterPro" id="IPR035476">
    <property type="entry name" value="SIS_PGI_1"/>
</dbReference>
<dbReference type="GO" id="GO:0051156">
    <property type="term" value="P:glucose 6-phosphate metabolic process"/>
    <property type="evidence" value="ECO:0007669"/>
    <property type="project" value="TreeGrafter"/>
</dbReference>
<comment type="caution">
    <text evidence="8">The sequence shown here is derived from an EMBL/GenBank/DDBJ whole genome shotgun (WGS) entry which is preliminary data.</text>
</comment>
<dbReference type="PANTHER" id="PTHR11469:SF1">
    <property type="entry name" value="GLUCOSE-6-PHOSPHATE ISOMERASE"/>
    <property type="match status" value="1"/>
</dbReference>
<keyword evidence="3 7" id="KW-0312">Gluconeogenesis</keyword>
<dbReference type="STRING" id="1798525.A3G90_03695"/>
<keyword evidence="4 7" id="KW-0324">Glycolysis</keyword>
<dbReference type="GO" id="GO:0048029">
    <property type="term" value="F:monosaccharide binding"/>
    <property type="evidence" value="ECO:0007669"/>
    <property type="project" value="TreeGrafter"/>
</dbReference>